<evidence type="ECO:0000313" key="15">
    <source>
        <dbReference type="Proteomes" id="UP001596408"/>
    </source>
</evidence>
<dbReference type="EC" id="2.7.1.-" evidence="14"/>
<dbReference type="SMART" id="SM00046">
    <property type="entry name" value="DAGKc"/>
    <property type="match status" value="1"/>
</dbReference>
<keyword evidence="10" id="KW-0594">Phospholipid biosynthesis</keyword>
<dbReference type="InterPro" id="IPR016064">
    <property type="entry name" value="NAD/diacylglycerol_kinase_sf"/>
</dbReference>
<feature type="domain" description="DAGKc" evidence="13">
    <location>
        <begin position="19"/>
        <end position="147"/>
    </location>
</feature>
<protein>
    <submittedName>
        <fullName evidence="14">Diacylglycerol/lipid kinase family protein</fullName>
        <ecNumber evidence="14">2.7.1.-</ecNumber>
    </submittedName>
</protein>
<keyword evidence="2" id="KW-0444">Lipid biosynthesis</keyword>
<dbReference type="Pfam" id="PF19279">
    <property type="entry name" value="YegS_C"/>
    <property type="match status" value="1"/>
</dbReference>
<dbReference type="NCBIfam" id="TIGR00147">
    <property type="entry name" value="YegS/Rv2252/BmrU family lipid kinase"/>
    <property type="match status" value="1"/>
</dbReference>
<evidence type="ECO:0000256" key="10">
    <source>
        <dbReference type="ARBA" id="ARBA00023209"/>
    </source>
</evidence>
<dbReference type="PANTHER" id="PTHR12358:SF106">
    <property type="entry name" value="LIPID KINASE YEGS"/>
    <property type="match status" value="1"/>
</dbReference>
<keyword evidence="4" id="KW-0479">Metal-binding</keyword>
<evidence type="ECO:0000256" key="9">
    <source>
        <dbReference type="ARBA" id="ARBA00023098"/>
    </source>
</evidence>
<evidence type="ECO:0000256" key="6">
    <source>
        <dbReference type="ARBA" id="ARBA00022777"/>
    </source>
</evidence>
<dbReference type="InterPro" id="IPR005218">
    <property type="entry name" value="Diacylglycerol/lipid_kinase"/>
</dbReference>
<dbReference type="GO" id="GO:0016301">
    <property type="term" value="F:kinase activity"/>
    <property type="evidence" value="ECO:0007669"/>
    <property type="project" value="UniProtKB-KW"/>
</dbReference>
<feature type="region of interest" description="Disordered" evidence="12">
    <location>
        <begin position="1"/>
        <end position="24"/>
    </location>
</feature>
<evidence type="ECO:0000256" key="11">
    <source>
        <dbReference type="ARBA" id="ARBA00023264"/>
    </source>
</evidence>
<evidence type="ECO:0000256" key="12">
    <source>
        <dbReference type="SAM" id="MobiDB-lite"/>
    </source>
</evidence>
<dbReference type="AlphaFoldDB" id="A0ABD5TXF5"/>
<sequence>MIDNDTTSDGSKAGTASDGDDGQWRIVLNPVSGAGDHGDEVRSLAEEYGYAVRETEEAGDAMALAEEAAAEGVRRVAACGGDGTVHEVVRGLDRADALADVTFGVVPGGTGNNFAGNIGVRDVEHAFEVLETGERRRIDLGVADGEPFVNSCIAGLTSKTSSETSPELKERVGTLAYVITGIQQAATFDPLHVAIDIETGPEMDPKTWEGDALCLLVGNARHFPRGGQANVEDGLFDVTIVEEMPTPEMLREAAAQRWFGRETEHVTQLTAERLEITHQQGEGVEFSLDGEISTHRRLNLSVRPRELTVAVGPEYEPVPETD</sequence>
<proteinExistence type="predicted"/>
<evidence type="ECO:0000256" key="3">
    <source>
        <dbReference type="ARBA" id="ARBA00022679"/>
    </source>
</evidence>
<dbReference type="Proteomes" id="UP001596408">
    <property type="component" value="Unassembled WGS sequence"/>
</dbReference>
<keyword evidence="6 14" id="KW-0418">Kinase</keyword>
<keyword evidence="3 14" id="KW-0808">Transferase</keyword>
<evidence type="ECO:0000256" key="7">
    <source>
        <dbReference type="ARBA" id="ARBA00022840"/>
    </source>
</evidence>
<name>A0ABD5TXF5_9EURY</name>
<keyword evidence="15" id="KW-1185">Reference proteome</keyword>
<dbReference type="SUPFAM" id="SSF111331">
    <property type="entry name" value="NAD kinase/diacylglycerol kinase-like"/>
    <property type="match status" value="1"/>
</dbReference>
<keyword evidence="5" id="KW-0547">Nucleotide-binding</keyword>
<keyword evidence="7" id="KW-0067">ATP-binding</keyword>
<reference evidence="14 15" key="1">
    <citation type="journal article" date="2019" name="Int. J. Syst. Evol. Microbiol.">
        <title>The Global Catalogue of Microorganisms (GCM) 10K type strain sequencing project: providing services to taxonomists for standard genome sequencing and annotation.</title>
        <authorList>
            <consortium name="The Broad Institute Genomics Platform"/>
            <consortium name="The Broad Institute Genome Sequencing Center for Infectious Disease"/>
            <person name="Wu L."/>
            <person name="Ma J."/>
        </authorList>
    </citation>
    <scope>NUCLEOTIDE SEQUENCE [LARGE SCALE GENOMIC DNA]</scope>
    <source>
        <strain evidence="14 15">YIM 94188</strain>
    </source>
</reference>
<dbReference type="PROSITE" id="PS50146">
    <property type="entry name" value="DAGK"/>
    <property type="match status" value="1"/>
</dbReference>
<dbReference type="GO" id="GO:0046872">
    <property type="term" value="F:metal ion binding"/>
    <property type="evidence" value="ECO:0007669"/>
    <property type="project" value="UniProtKB-KW"/>
</dbReference>
<dbReference type="InterPro" id="IPR050187">
    <property type="entry name" value="Lipid_Phosphate_FormReg"/>
</dbReference>
<dbReference type="Gene3D" id="2.60.200.40">
    <property type="match status" value="1"/>
</dbReference>
<dbReference type="RefSeq" id="WP_379694932.1">
    <property type="nucleotide sequence ID" value="NZ_JBHSXH010000011.1"/>
</dbReference>
<dbReference type="InterPro" id="IPR017438">
    <property type="entry name" value="ATP-NAD_kinase_N"/>
</dbReference>
<evidence type="ECO:0000256" key="1">
    <source>
        <dbReference type="ARBA" id="ARBA00001946"/>
    </source>
</evidence>
<evidence type="ECO:0000259" key="13">
    <source>
        <dbReference type="PROSITE" id="PS50146"/>
    </source>
</evidence>
<dbReference type="InterPro" id="IPR001206">
    <property type="entry name" value="Diacylglycerol_kinase_cat_dom"/>
</dbReference>
<dbReference type="Pfam" id="PF00781">
    <property type="entry name" value="DAGK_cat"/>
    <property type="match status" value="1"/>
</dbReference>
<evidence type="ECO:0000256" key="2">
    <source>
        <dbReference type="ARBA" id="ARBA00022516"/>
    </source>
</evidence>
<keyword evidence="11" id="KW-1208">Phospholipid metabolism</keyword>
<dbReference type="GO" id="GO:0005524">
    <property type="term" value="F:ATP binding"/>
    <property type="evidence" value="ECO:0007669"/>
    <property type="project" value="UniProtKB-KW"/>
</dbReference>
<feature type="compositionally biased region" description="Polar residues" evidence="12">
    <location>
        <begin position="1"/>
        <end position="10"/>
    </location>
</feature>
<evidence type="ECO:0000256" key="5">
    <source>
        <dbReference type="ARBA" id="ARBA00022741"/>
    </source>
</evidence>
<dbReference type="PANTHER" id="PTHR12358">
    <property type="entry name" value="SPHINGOSINE KINASE"/>
    <property type="match status" value="1"/>
</dbReference>
<comment type="caution">
    <text evidence="14">The sequence shown here is derived from an EMBL/GenBank/DDBJ whole genome shotgun (WGS) entry which is preliminary data.</text>
</comment>
<evidence type="ECO:0000256" key="8">
    <source>
        <dbReference type="ARBA" id="ARBA00022842"/>
    </source>
</evidence>
<evidence type="ECO:0000313" key="14">
    <source>
        <dbReference type="EMBL" id="MFC6825075.1"/>
    </source>
</evidence>
<keyword evidence="8" id="KW-0460">Magnesium</keyword>
<dbReference type="Gene3D" id="3.40.50.10330">
    <property type="entry name" value="Probable inorganic polyphosphate/atp-NAD kinase, domain 1"/>
    <property type="match status" value="1"/>
</dbReference>
<organism evidence="14 15">
    <name type="scientific">Halopelagius fulvigenes</name>
    <dbReference type="NCBI Taxonomy" id="1198324"/>
    <lineage>
        <taxon>Archaea</taxon>
        <taxon>Methanobacteriati</taxon>
        <taxon>Methanobacteriota</taxon>
        <taxon>Stenosarchaea group</taxon>
        <taxon>Halobacteria</taxon>
        <taxon>Halobacteriales</taxon>
        <taxon>Haloferacaceae</taxon>
    </lineage>
</organism>
<dbReference type="InterPro" id="IPR045540">
    <property type="entry name" value="YegS/DAGK_C"/>
</dbReference>
<dbReference type="EMBL" id="JBHSXH010000011">
    <property type="protein sequence ID" value="MFC6825075.1"/>
    <property type="molecule type" value="Genomic_DNA"/>
</dbReference>
<dbReference type="GO" id="GO:0008654">
    <property type="term" value="P:phospholipid biosynthetic process"/>
    <property type="evidence" value="ECO:0007669"/>
    <property type="project" value="UniProtKB-KW"/>
</dbReference>
<accession>A0ABD5TXF5</accession>
<evidence type="ECO:0000256" key="4">
    <source>
        <dbReference type="ARBA" id="ARBA00022723"/>
    </source>
</evidence>
<keyword evidence="9" id="KW-0443">Lipid metabolism</keyword>
<comment type="cofactor">
    <cofactor evidence="1">
        <name>Mg(2+)</name>
        <dbReference type="ChEBI" id="CHEBI:18420"/>
    </cofactor>
</comment>
<gene>
    <name evidence="14" type="ORF">ACFQEV_08735</name>
</gene>